<keyword evidence="5 8" id="KW-0812">Transmembrane</keyword>
<feature type="transmembrane region" description="Helical" evidence="8">
    <location>
        <begin position="342"/>
        <end position="360"/>
    </location>
</feature>
<accession>A0A1F7I440</accession>
<keyword evidence="6 8" id="KW-1133">Transmembrane helix</keyword>
<feature type="transmembrane region" description="Helical" evidence="8">
    <location>
        <begin position="314"/>
        <end position="330"/>
    </location>
</feature>
<dbReference type="PANTHER" id="PTHR33908:SF11">
    <property type="entry name" value="MEMBRANE PROTEIN"/>
    <property type="match status" value="1"/>
</dbReference>
<keyword evidence="2" id="KW-1003">Cell membrane</keyword>
<feature type="transmembrane region" description="Helical" evidence="8">
    <location>
        <begin position="133"/>
        <end position="154"/>
    </location>
</feature>
<comment type="caution">
    <text evidence="10">The sequence shown here is derived from an EMBL/GenBank/DDBJ whole genome shotgun (WGS) entry which is preliminary data.</text>
</comment>
<protein>
    <recommendedName>
        <fullName evidence="9">Glycosyltransferase RgtA/B/C/D-like domain-containing protein</fullName>
    </recommendedName>
</protein>
<dbReference type="InterPro" id="IPR050297">
    <property type="entry name" value="LipidA_mod_glycosyltrf_83"/>
</dbReference>
<dbReference type="InterPro" id="IPR038731">
    <property type="entry name" value="RgtA/B/C-like"/>
</dbReference>
<evidence type="ECO:0000256" key="6">
    <source>
        <dbReference type="ARBA" id="ARBA00022989"/>
    </source>
</evidence>
<evidence type="ECO:0000313" key="10">
    <source>
        <dbReference type="EMBL" id="OGK38103.1"/>
    </source>
</evidence>
<dbReference type="AlphaFoldDB" id="A0A1F7I440"/>
<dbReference type="EMBL" id="MGAA01000003">
    <property type="protein sequence ID" value="OGK38103.1"/>
    <property type="molecule type" value="Genomic_DNA"/>
</dbReference>
<comment type="subcellular location">
    <subcellularLocation>
        <location evidence="1">Cell membrane</location>
        <topology evidence="1">Multi-pass membrane protein</topology>
    </subcellularLocation>
</comment>
<keyword evidence="4" id="KW-0808">Transferase</keyword>
<dbReference type="GO" id="GO:0009103">
    <property type="term" value="P:lipopolysaccharide biosynthetic process"/>
    <property type="evidence" value="ECO:0007669"/>
    <property type="project" value="UniProtKB-ARBA"/>
</dbReference>
<feature type="transmembrane region" description="Helical" evidence="8">
    <location>
        <begin position="230"/>
        <end position="249"/>
    </location>
</feature>
<evidence type="ECO:0000256" key="7">
    <source>
        <dbReference type="ARBA" id="ARBA00023136"/>
    </source>
</evidence>
<evidence type="ECO:0000256" key="1">
    <source>
        <dbReference type="ARBA" id="ARBA00004651"/>
    </source>
</evidence>
<evidence type="ECO:0000256" key="5">
    <source>
        <dbReference type="ARBA" id="ARBA00022692"/>
    </source>
</evidence>
<gene>
    <name evidence="10" type="ORF">A3F60_00475</name>
</gene>
<feature type="transmembrane region" description="Helical" evidence="8">
    <location>
        <begin position="105"/>
        <end position="126"/>
    </location>
</feature>
<keyword evidence="3" id="KW-0328">Glycosyltransferase</keyword>
<name>A0A1F7I440_9BACT</name>
<feature type="transmembrane region" description="Helical" evidence="8">
    <location>
        <begin position="188"/>
        <end position="218"/>
    </location>
</feature>
<dbReference type="GO" id="GO:0005886">
    <property type="term" value="C:plasma membrane"/>
    <property type="evidence" value="ECO:0007669"/>
    <property type="project" value="UniProtKB-SubCell"/>
</dbReference>
<feature type="transmembrane region" description="Helical" evidence="8">
    <location>
        <begin position="9"/>
        <end position="27"/>
    </location>
</feature>
<proteinExistence type="predicted"/>
<evidence type="ECO:0000259" key="9">
    <source>
        <dbReference type="Pfam" id="PF13231"/>
    </source>
</evidence>
<reference evidence="10 11" key="1">
    <citation type="journal article" date="2016" name="Nat. Commun.">
        <title>Thousands of microbial genomes shed light on interconnected biogeochemical processes in an aquifer system.</title>
        <authorList>
            <person name="Anantharaman K."/>
            <person name="Brown C.T."/>
            <person name="Hug L.A."/>
            <person name="Sharon I."/>
            <person name="Castelle C.J."/>
            <person name="Probst A.J."/>
            <person name="Thomas B.C."/>
            <person name="Singh A."/>
            <person name="Wilkins M.J."/>
            <person name="Karaoz U."/>
            <person name="Brodie E.L."/>
            <person name="Williams K.H."/>
            <person name="Hubbard S.S."/>
            <person name="Banfield J.F."/>
        </authorList>
    </citation>
    <scope>NUCLEOTIDE SEQUENCE [LARGE SCALE GENOMIC DNA]</scope>
</reference>
<evidence type="ECO:0000256" key="2">
    <source>
        <dbReference type="ARBA" id="ARBA00022475"/>
    </source>
</evidence>
<dbReference type="PANTHER" id="PTHR33908">
    <property type="entry name" value="MANNOSYLTRANSFERASE YKCB-RELATED"/>
    <property type="match status" value="1"/>
</dbReference>
<feature type="domain" description="Glycosyltransferase RgtA/B/C/D-like" evidence="9">
    <location>
        <begin position="108"/>
        <end position="245"/>
    </location>
</feature>
<feature type="transmembrane region" description="Helical" evidence="8">
    <location>
        <begin position="366"/>
        <end position="386"/>
    </location>
</feature>
<feature type="transmembrane region" description="Helical" evidence="8">
    <location>
        <begin position="160"/>
        <end position="176"/>
    </location>
</feature>
<keyword evidence="7 8" id="KW-0472">Membrane</keyword>
<evidence type="ECO:0000313" key="11">
    <source>
        <dbReference type="Proteomes" id="UP000178853"/>
    </source>
</evidence>
<sequence>MKKKHFEKIDFFILSAILLVALSFRLYKINTPLADLHSWRQADTAAVSRNFAKDGINLMLPRYDDLSGRETGKDNPYGYRMVEFPLYNLVPAVLYSLLPTIPIEIYGRLTSLFFSLIIISVVYYLTLKETNRLIAIISSAVYATFPFFVFFSRVVLPETTATSLVFLAIFFAYIAFQREEKDKLPTLFLLISSLFFALSILVKPTAIFYTLVIAYLFLKNQKKAVLTNPLAYLYVIIVLTPFILWRIYISQFPEGIPASDWLFTSVNTSEGLKNILLRPAFFRWIFFERINNIILGGYLTVFFILGIFKKNNNYFFQFLLLSTLAYLFIFEGGNVQHEYYQILILPTLAIFVGLGAGFLYSLKKYLVFPLLTFAITGGLFVLSFYFSYFRVKDYYNYPSDITQIAKIINSLSLNSDKIVTDTTGDTTLLYLANRKGAPALYKDPKTLGQLGYAYMIIFNKDYIVQLKQENFKSIFENDKFTMFKL</sequence>
<dbReference type="Proteomes" id="UP000178853">
    <property type="component" value="Unassembled WGS sequence"/>
</dbReference>
<dbReference type="GO" id="GO:0016763">
    <property type="term" value="F:pentosyltransferase activity"/>
    <property type="evidence" value="ECO:0007669"/>
    <property type="project" value="TreeGrafter"/>
</dbReference>
<feature type="transmembrane region" description="Helical" evidence="8">
    <location>
        <begin position="290"/>
        <end position="308"/>
    </location>
</feature>
<evidence type="ECO:0000256" key="4">
    <source>
        <dbReference type="ARBA" id="ARBA00022679"/>
    </source>
</evidence>
<organism evidence="10 11">
    <name type="scientific">Candidatus Roizmanbacteria bacterium RIFCSPHIGHO2_12_FULL_39_8</name>
    <dbReference type="NCBI Taxonomy" id="1802050"/>
    <lineage>
        <taxon>Bacteria</taxon>
        <taxon>Candidatus Roizmaniibacteriota</taxon>
    </lineage>
</organism>
<evidence type="ECO:0000256" key="3">
    <source>
        <dbReference type="ARBA" id="ARBA00022676"/>
    </source>
</evidence>
<dbReference type="Pfam" id="PF13231">
    <property type="entry name" value="PMT_2"/>
    <property type="match status" value="1"/>
</dbReference>
<evidence type="ECO:0000256" key="8">
    <source>
        <dbReference type="SAM" id="Phobius"/>
    </source>
</evidence>